<gene>
    <name evidence="1" type="ORF">H3H39_07855</name>
</gene>
<evidence type="ECO:0000313" key="2">
    <source>
        <dbReference type="Proteomes" id="UP000573499"/>
    </source>
</evidence>
<organism evidence="1 2">
    <name type="scientific">Rugamonas apoptosis</name>
    <dbReference type="NCBI Taxonomy" id="2758570"/>
    <lineage>
        <taxon>Bacteria</taxon>
        <taxon>Pseudomonadati</taxon>
        <taxon>Pseudomonadota</taxon>
        <taxon>Betaproteobacteria</taxon>
        <taxon>Burkholderiales</taxon>
        <taxon>Oxalobacteraceae</taxon>
        <taxon>Telluria group</taxon>
        <taxon>Rugamonas</taxon>
    </lineage>
</organism>
<name>A0A7W2F8A5_9BURK</name>
<dbReference type="AlphaFoldDB" id="A0A7W2F8A5"/>
<comment type="caution">
    <text evidence="1">The sequence shown here is derived from an EMBL/GenBank/DDBJ whole genome shotgun (WGS) entry which is preliminary data.</text>
</comment>
<proteinExistence type="predicted"/>
<accession>A0A7W2F8A5</accession>
<protein>
    <submittedName>
        <fullName evidence="1">Uncharacterized protein</fullName>
    </submittedName>
</protein>
<dbReference type="Proteomes" id="UP000573499">
    <property type="component" value="Unassembled WGS sequence"/>
</dbReference>
<dbReference type="EMBL" id="JACEZU010000003">
    <property type="protein sequence ID" value="MBA5686968.1"/>
    <property type="molecule type" value="Genomic_DNA"/>
</dbReference>
<keyword evidence="2" id="KW-1185">Reference proteome</keyword>
<dbReference type="RefSeq" id="WP_182152810.1">
    <property type="nucleotide sequence ID" value="NZ_JACEZU010000003.1"/>
</dbReference>
<reference evidence="1 2" key="1">
    <citation type="submission" date="2020-07" db="EMBL/GenBank/DDBJ databases">
        <title>Novel species isolated from subtropical streams in China.</title>
        <authorList>
            <person name="Lu H."/>
        </authorList>
    </citation>
    <scope>NUCLEOTIDE SEQUENCE [LARGE SCALE GENOMIC DNA]</scope>
    <source>
        <strain evidence="1 2">LX47W</strain>
    </source>
</reference>
<sequence>MATQQPAAPHNGSDHNPSPACLLLQCAEVCYRATLATDPASIVRAQYIMDDILAAARAGGFAQGDILATLLARNEVTARVRQMAEAATAAAGESALRGIVAKYQTR</sequence>
<evidence type="ECO:0000313" key="1">
    <source>
        <dbReference type="EMBL" id="MBA5686968.1"/>
    </source>
</evidence>